<evidence type="ECO:0000313" key="2">
    <source>
        <dbReference type="Proteomes" id="UP001444625"/>
    </source>
</evidence>
<dbReference type="Proteomes" id="UP001444625">
    <property type="component" value="Unassembled WGS sequence"/>
</dbReference>
<proteinExistence type="predicted"/>
<keyword evidence="2" id="KW-1185">Reference proteome</keyword>
<reference evidence="1 2" key="1">
    <citation type="submission" date="2024-05" db="EMBL/GenBank/DDBJ databases">
        <authorList>
            <person name="Haq I."/>
            <person name="Ullah Z."/>
            <person name="Ahmad R."/>
            <person name="Li M."/>
            <person name="Tong Y."/>
        </authorList>
    </citation>
    <scope>NUCLEOTIDE SEQUENCE [LARGE SCALE GENOMIC DNA]</scope>
    <source>
        <strain evidence="1 2">16A2E</strain>
    </source>
</reference>
<gene>
    <name evidence="1" type="ORF">ABC228_03340</name>
</gene>
<name>A0ABU9XD74_9BACI</name>
<dbReference type="EMBL" id="JBDIML010000001">
    <property type="protein sequence ID" value="MEN2766209.1"/>
    <property type="molecule type" value="Genomic_DNA"/>
</dbReference>
<sequence length="89" mass="10513">MNKANKFDNTFLLERVMKMGLALMREREKNGYPRKEFVSALLQIGDTARISEQKLALQIDKQIEQAYQKQRDSLVQTKLFMKKLKKRHG</sequence>
<evidence type="ECO:0000313" key="1">
    <source>
        <dbReference type="EMBL" id="MEN2766209.1"/>
    </source>
</evidence>
<comment type="caution">
    <text evidence="1">The sequence shown here is derived from an EMBL/GenBank/DDBJ whole genome shotgun (WGS) entry which is preliminary data.</text>
</comment>
<evidence type="ECO:0008006" key="3">
    <source>
        <dbReference type="Google" id="ProtNLM"/>
    </source>
</evidence>
<dbReference type="RefSeq" id="WP_345823663.1">
    <property type="nucleotide sequence ID" value="NZ_JBDIML010000001.1"/>
</dbReference>
<accession>A0ABU9XD74</accession>
<protein>
    <recommendedName>
        <fullName evidence="3">Transcriptional regulator</fullName>
    </recommendedName>
</protein>
<organism evidence="1 2">
    <name type="scientific">Ornithinibacillus xuwenensis</name>
    <dbReference type="NCBI Taxonomy" id="3144668"/>
    <lineage>
        <taxon>Bacteria</taxon>
        <taxon>Bacillati</taxon>
        <taxon>Bacillota</taxon>
        <taxon>Bacilli</taxon>
        <taxon>Bacillales</taxon>
        <taxon>Bacillaceae</taxon>
        <taxon>Ornithinibacillus</taxon>
    </lineage>
</organism>